<protein>
    <submittedName>
        <fullName evidence="1">Predicted protein</fullName>
    </submittedName>
</protein>
<dbReference type="Proteomes" id="UP000001194">
    <property type="component" value="Unassembled WGS sequence"/>
</dbReference>
<evidence type="ECO:0000313" key="2">
    <source>
        <dbReference type="Proteomes" id="UP000001194"/>
    </source>
</evidence>
<dbReference type="RefSeq" id="XP_001886391.1">
    <property type="nucleotide sequence ID" value="XM_001886356.1"/>
</dbReference>
<organism evidence="2">
    <name type="scientific">Laccaria bicolor (strain S238N-H82 / ATCC MYA-4686)</name>
    <name type="common">Bicoloured deceiver</name>
    <name type="synonym">Laccaria laccata var. bicolor</name>
    <dbReference type="NCBI Taxonomy" id="486041"/>
    <lineage>
        <taxon>Eukaryota</taxon>
        <taxon>Fungi</taxon>
        <taxon>Dikarya</taxon>
        <taxon>Basidiomycota</taxon>
        <taxon>Agaricomycotina</taxon>
        <taxon>Agaricomycetes</taxon>
        <taxon>Agaricomycetidae</taxon>
        <taxon>Agaricales</taxon>
        <taxon>Agaricineae</taxon>
        <taxon>Hydnangiaceae</taxon>
        <taxon>Laccaria</taxon>
    </lineage>
</organism>
<dbReference type="GeneID" id="6082008"/>
<proteinExistence type="predicted"/>
<name>B0DQY4_LACBS</name>
<keyword evidence="2" id="KW-1185">Reference proteome</keyword>
<dbReference type="KEGG" id="lbc:LACBIDRAFT_331892"/>
<dbReference type="EMBL" id="DS547127">
    <property type="protein sequence ID" value="EDR02968.1"/>
    <property type="molecule type" value="Genomic_DNA"/>
</dbReference>
<dbReference type="HOGENOM" id="CLU_2237074_0_0_1"/>
<dbReference type="AlphaFoldDB" id="B0DQY4"/>
<sequence>MAGISTHFHIWQCALDPENNHIWKVCFWTLKTVSKPWESVSTKAGSRELSKATFLIRKYWQNTVKSNGNKPPGLTNYNIGFEPESPDDVKVLDQYFTLPGLFHMD</sequence>
<gene>
    <name evidence="1" type="ORF">LACBIDRAFT_331892</name>
</gene>
<accession>B0DQY4</accession>
<reference evidence="1 2" key="1">
    <citation type="journal article" date="2008" name="Nature">
        <title>The genome of Laccaria bicolor provides insights into mycorrhizal symbiosis.</title>
        <authorList>
            <person name="Martin F."/>
            <person name="Aerts A."/>
            <person name="Ahren D."/>
            <person name="Brun A."/>
            <person name="Danchin E.G.J."/>
            <person name="Duchaussoy F."/>
            <person name="Gibon J."/>
            <person name="Kohler A."/>
            <person name="Lindquist E."/>
            <person name="Pereda V."/>
            <person name="Salamov A."/>
            <person name="Shapiro H.J."/>
            <person name="Wuyts J."/>
            <person name="Blaudez D."/>
            <person name="Buee M."/>
            <person name="Brokstein P."/>
            <person name="Canbaeck B."/>
            <person name="Cohen D."/>
            <person name="Courty P.E."/>
            <person name="Coutinho P.M."/>
            <person name="Delaruelle C."/>
            <person name="Detter J.C."/>
            <person name="Deveau A."/>
            <person name="DiFazio S."/>
            <person name="Duplessis S."/>
            <person name="Fraissinet-Tachet L."/>
            <person name="Lucic E."/>
            <person name="Frey-Klett P."/>
            <person name="Fourrey C."/>
            <person name="Feussner I."/>
            <person name="Gay G."/>
            <person name="Grimwood J."/>
            <person name="Hoegger P.J."/>
            <person name="Jain P."/>
            <person name="Kilaru S."/>
            <person name="Labbe J."/>
            <person name="Lin Y.C."/>
            <person name="Legue V."/>
            <person name="Le Tacon F."/>
            <person name="Marmeisse R."/>
            <person name="Melayah D."/>
            <person name="Montanini B."/>
            <person name="Muratet M."/>
            <person name="Nehls U."/>
            <person name="Niculita-Hirzel H."/>
            <person name="Oudot-Le Secq M.P."/>
            <person name="Peter M."/>
            <person name="Quesneville H."/>
            <person name="Rajashekar B."/>
            <person name="Reich M."/>
            <person name="Rouhier N."/>
            <person name="Schmutz J."/>
            <person name="Yin T."/>
            <person name="Chalot M."/>
            <person name="Henrissat B."/>
            <person name="Kuees U."/>
            <person name="Lucas S."/>
            <person name="Van de Peer Y."/>
            <person name="Podila G.K."/>
            <person name="Polle A."/>
            <person name="Pukkila P.J."/>
            <person name="Richardson P.M."/>
            <person name="Rouze P."/>
            <person name="Sanders I.R."/>
            <person name="Stajich J.E."/>
            <person name="Tunlid A."/>
            <person name="Tuskan G."/>
            <person name="Grigoriev I.V."/>
        </authorList>
    </citation>
    <scope>NUCLEOTIDE SEQUENCE [LARGE SCALE GENOMIC DNA]</scope>
    <source>
        <strain evidence="2">S238N-H82 / ATCC MYA-4686</strain>
    </source>
</reference>
<evidence type="ECO:0000313" key="1">
    <source>
        <dbReference type="EMBL" id="EDR02968.1"/>
    </source>
</evidence>
<dbReference type="InParanoid" id="B0DQY4"/>